<dbReference type="AlphaFoldDB" id="A0AAF1C3L3"/>
<evidence type="ECO:0000256" key="1">
    <source>
        <dbReference type="SAM" id="Phobius"/>
    </source>
</evidence>
<name>A0AAF1C3L3_9CHRO</name>
<dbReference type="RefSeq" id="WP_320002118.1">
    <property type="nucleotide sequence ID" value="NZ_CP138348.1"/>
</dbReference>
<organism evidence="2">
    <name type="scientific">Cyanobacterium aponinum AL20115</name>
    <dbReference type="NCBI Taxonomy" id="3090662"/>
    <lineage>
        <taxon>Bacteria</taxon>
        <taxon>Bacillati</taxon>
        <taxon>Cyanobacteriota</taxon>
        <taxon>Cyanophyceae</taxon>
        <taxon>Oscillatoriophycideae</taxon>
        <taxon>Chroococcales</taxon>
        <taxon>Geminocystaceae</taxon>
        <taxon>Cyanobacterium</taxon>
    </lineage>
</organism>
<keyword evidence="1" id="KW-1133">Transmembrane helix</keyword>
<sequence>MIFAYIMTVFSSILTYLGIVCGYSIKNKSLFLIFNKIIGITVFKIKKISDIKNIFTIGLFFIGFGICVYIYFLMRMGGLVDLWLNLNQRVERAAGLGYFQSFYSFAISMGSLICLYVTFSKNKYFTSILIFLLNSFVLLSLGQRGPLLSFIISVMILRHYGIERFRKLFTLKRLFLIILMIIISLISVQFRQINAVEKYSGNVGLLMTDAFESFETHLLLRFSRVERDVVILKYFDENDFWLGSSYLSLVTAPIPRNIFPDKPPVDTGRYLLGMAEGRIINPPMPVSELPPSSWPEANWAGYMNFGILGFILLFFISGVIPAWIYNFMKFHSFSIGSILLYTEFCRVSVLSPSGIVGILTNLILFFILSFAYKLYLFMIRKNKKGRNSITFENQL</sequence>
<proteinExistence type="predicted"/>
<feature type="transmembrane region" description="Helical" evidence="1">
    <location>
        <begin position="147"/>
        <end position="162"/>
    </location>
</feature>
<protein>
    <submittedName>
        <fullName evidence="2">O-antigen polymerase</fullName>
    </submittedName>
</protein>
<keyword evidence="1" id="KW-0472">Membrane</keyword>
<feature type="transmembrane region" description="Helical" evidence="1">
    <location>
        <begin position="124"/>
        <end position="141"/>
    </location>
</feature>
<evidence type="ECO:0000313" key="2">
    <source>
        <dbReference type="EMBL" id="WPF89978.1"/>
    </source>
</evidence>
<feature type="transmembrane region" description="Helical" evidence="1">
    <location>
        <begin position="330"/>
        <end position="349"/>
    </location>
</feature>
<keyword evidence="1" id="KW-0812">Transmembrane</keyword>
<reference evidence="2" key="1">
    <citation type="submission" date="2023-11" db="EMBL/GenBank/DDBJ databases">
        <title>Genome sequence of Cyanobacterium aponinum BCRC AL20115.</title>
        <authorList>
            <person name="Chang H.-Y."/>
            <person name="Lin K.-M."/>
            <person name="Hsueh H.-T."/>
            <person name="Chu H.-A."/>
            <person name="Kuo C.-H."/>
        </authorList>
    </citation>
    <scope>NUCLEOTIDE SEQUENCE</scope>
    <source>
        <strain evidence="2">AL20115</strain>
    </source>
</reference>
<feature type="transmembrane region" description="Helical" evidence="1">
    <location>
        <begin position="299"/>
        <end position="323"/>
    </location>
</feature>
<feature type="transmembrane region" description="Helical" evidence="1">
    <location>
        <begin position="174"/>
        <end position="193"/>
    </location>
</feature>
<accession>A0AAF1C3L3</accession>
<gene>
    <name evidence="2" type="ORF">SAY89_06845</name>
</gene>
<feature type="transmembrane region" description="Helical" evidence="1">
    <location>
        <begin position="355"/>
        <end position="376"/>
    </location>
</feature>
<feature type="transmembrane region" description="Helical" evidence="1">
    <location>
        <begin position="54"/>
        <end position="74"/>
    </location>
</feature>
<feature type="transmembrane region" description="Helical" evidence="1">
    <location>
        <begin position="94"/>
        <end position="117"/>
    </location>
</feature>
<dbReference type="EMBL" id="CP138348">
    <property type="protein sequence ID" value="WPF89978.1"/>
    <property type="molecule type" value="Genomic_DNA"/>
</dbReference>
<feature type="transmembrane region" description="Helical" evidence="1">
    <location>
        <begin position="6"/>
        <end position="25"/>
    </location>
</feature>